<accession>A0A1T4WR55</accession>
<dbReference type="InterPro" id="IPR051050">
    <property type="entry name" value="Lipid_II_flippase_MurJ/MviN"/>
</dbReference>
<comment type="subcellular location">
    <subcellularLocation>
        <location evidence="1 8">Cell membrane</location>
        <topology evidence="1 8">Multi-pass membrane protein</topology>
    </subcellularLocation>
</comment>
<evidence type="ECO:0000313" key="11">
    <source>
        <dbReference type="Proteomes" id="UP000190105"/>
    </source>
</evidence>
<evidence type="ECO:0000256" key="2">
    <source>
        <dbReference type="ARBA" id="ARBA00022475"/>
    </source>
</evidence>
<evidence type="ECO:0000256" key="4">
    <source>
        <dbReference type="ARBA" id="ARBA00022960"/>
    </source>
</evidence>
<comment type="pathway">
    <text evidence="8">Cell wall biogenesis; peptidoglycan biosynthesis.</text>
</comment>
<dbReference type="PANTHER" id="PTHR47019:SF1">
    <property type="entry name" value="LIPID II FLIPPASE MURJ"/>
    <property type="match status" value="1"/>
</dbReference>
<dbReference type="Pfam" id="PF03023">
    <property type="entry name" value="MurJ"/>
    <property type="match status" value="1"/>
</dbReference>
<feature type="transmembrane region" description="Helical" evidence="8">
    <location>
        <begin position="411"/>
        <end position="432"/>
    </location>
</feature>
<feature type="transmembrane region" description="Helical" evidence="8">
    <location>
        <begin position="168"/>
        <end position="184"/>
    </location>
</feature>
<dbReference type="NCBIfam" id="TIGR01695">
    <property type="entry name" value="murJ_mviN"/>
    <property type="match status" value="1"/>
</dbReference>
<evidence type="ECO:0000256" key="6">
    <source>
        <dbReference type="ARBA" id="ARBA00022989"/>
    </source>
</evidence>
<dbReference type="RefSeq" id="WP_078695590.1">
    <property type="nucleotide sequence ID" value="NZ_FUYH01000003.1"/>
</dbReference>
<keyword evidence="4 8" id="KW-0133">Cell shape</keyword>
<keyword evidence="2 8" id="KW-1003">Cell membrane</keyword>
<evidence type="ECO:0000256" key="8">
    <source>
        <dbReference type="HAMAP-Rule" id="MF_02078"/>
    </source>
</evidence>
<feature type="transmembrane region" description="Helical" evidence="8">
    <location>
        <begin position="58"/>
        <end position="78"/>
    </location>
</feature>
<keyword evidence="6 8" id="KW-1133">Transmembrane helix</keyword>
<dbReference type="GO" id="GO:0009252">
    <property type="term" value="P:peptidoglycan biosynthetic process"/>
    <property type="evidence" value="ECO:0007669"/>
    <property type="project" value="UniProtKB-UniRule"/>
</dbReference>
<feature type="transmembrane region" description="Helical" evidence="8">
    <location>
        <begin position="12"/>
        <end position="38"/>
    </location>
</feature>
<evidence type="ECO:0000256" key="5">
    <source>
        <dbReference type="ARBA" id="ARBA00022984"/>
    </source>
</evidence>
<proteinExistence type="inferred from homology"/>
<dbReference type="GO" id="GO:0015648">
    <property type="term" value="F:lipid-linked peptidoglycan transporter activity"/>
    <property type="evidence" value="ECO:0007669"/>
    <property type="project" value="UniProtKB-UniRule"/>
</dbReference>
<dbReference type="GO" id="GO:0005886">
    <property type="term" value="C:plasma membrane"/>
    <property type="evidence" value="ECO:0007669"/>
    <property type="project" value="UniProtKB-SubCell"/>
</dbReference>
<evidence type="ECO:0000256" key="1">
    <source>
        <dbReference type="ARBA" id="ARBA00004651"/>
    </source>
</evidence>
<feature type="transmembrane region" description="Helical" evidence="8">
    <location>
        <begin position="136"/>
        <end position="156"/>
    </location>
</feature>
<dbReference type="STRING" id="1147123.SAMN05443428_103132"/>
<dbReference type="AlphaFoldDB" id="A0A1T4WR55"/>
<feature type="transmembrane region" description="Helical" evidence="8">
    <location>
        <begin position="452"/>
        <end position="472"/>
    </location>
</feature>
<keyword evidence="8 9" id="KW-0961">Cell wall biogenesis/degradation</keyword>
<dbReference type="Proteomes" id="UP000190105">
    <property type="component" value="Unassembled WGS sequence"/>
</dbReference>
<feature type="transmembrane region" description="Helical" evidence="8">
    <location>
        <begin position="190"/>
        <end position="212"/>
    </location>
</feature>
<dbReference type="HAMAP" id="MF_02078">
    <property type="entry name" value="MurJ_MviN"/>
    <property type="match status" value="1"/>
</dbReference>
<comment type="similarity">
    <text evidence="8 9">Belongs to the MurJ/MviN family.</text>
</comment>
<dbReference type="GO" id="GO:0071555">
    <property type="term" value="P:cell wall organization"/>
    <property type="evidence" value="ECO:0007669"/>
    <property type="project" value="UniProtKB-UniRule"/>
</dbReference>
<organism evidence="10 11">
    <name type="scientific">Caloramator quimbayensis</name>
    <dbReference type="NCBI Taxonomy" id="1147123"/>
    <lineage>
        <taxon>Bacteria</taxon>
        <taxon>Bacillati</taxon>
        <taxon>Bacillota</taxon>
        <taxon>Clostridia</taxon>
        <taxon>Eubacteriales</taxon>
        <taxon>Clostridiaceae</taxon>
        <taxon>Caloramator</taxon>
    </lineage>
</organism>
<reference evidence="11" key="1">
    <citation type="submission" date="2017-02" db="EMBL/GenBank/DDBJ databases">
        <authorList>
            <person name="Varghese N."/>
            <person name="Submissions S."/>
        </authorList>
    </citation>
    <scope>NUCLEOTIDE SEQUENCE [LARGE SCALE GENOMIC DNA]</scope>
    <source>
        <strain evidence="11">USBA 833</strain>
    </source>
</reference>
<evidence type="ECO:0000256" key="9">
    <source>
        <dbReference type="PIRNR" id="PIRNR002869"/>
    </source>
</evidence>
<feature type="transmembrane region" description="Helical" evidence="8">
    <location>
        <begin position="317"/>
        <end position="341"/>
    </location>
</feature>
<feature type="transmembrane region" description="Helical" evidence="8">
    <location>
        <begin position="484"/>
        <end position="506"/>
    </location>
</feature>
<feature type="transmembrane region" description="Helical" evidence="8">
    <location>
        <begin position="90"/>
        <end position="116"/>
    </location>
</feature>
<evidence type="ECO:0000256" key="3">
    <source>
        <dbReference type="ARBA" id="ARBA00022692"/>
    </source>
</evidence>
<keyword evidence="8 9" id="KW-0813">Transport</keyword>
<name>A0A1T4WR55_9CLOT</name>
<keyword evidence="5 8" id="KW-0573">Peptidoglycan synthesis</keyword>
<feature type="transmembrane region" description="Helical" evidence="8">
    <location>
        <begin position="271"/>
        <end position="296"/>
    </location>
</feature>
<keyword evidence="3 8" id="KW-0812">Transmembrane</keyword>
<protein>
    <recommendedName>
        <fullName evidence="8">Probable lipid II flippase MurJ</fullName>
    </recommendedName>
</protein>
<dbReference type="GO" id="GO:0034204">
    <property type="term" value="P:lipid translocation"/>
    <property type="evidence" value="ECO:0007669"/>
    <property type="project" value="TreeGrafter"/>
</dbReference>
<comment type="function">
    <text evidence="8 9">Involved in peptidoglycan biosynthesis. Transports lipid-linked peptidoglycan precursors from the inner to the outer leaflet of the cytoplasmic membrane.</text>
</comment>
<dbReference type="PIRSF" id="PIRSF002869">
    <property type="entry name" value="MviN"/>
    <property type="match status" value="1"/>
</dbReference>
<feature type="transmembrane region" description="Helical" evidence="8">
    <location>
        <begin position="353"/>
        <end position="374"/>
    </location>
</feature>
<dbReference type="GO" id="GO:0008360">
    <property type="term" value="P:regulation of cell shape"/>
    <property type="evidence" value="ECO:0007669"/>
    <property type="project" value="UniProtKB-UniRule"/>
</dbReference>
<keyword evidence="11" id="KW-1185">Reference proteome</keyword>
<dbReference type="CDD" id="cd13123">
    <property type="entry name" value="MATE_MurJ_like"/>
    <property type="match status" value="1"/>
</dbReference>
<evidence type="ECO:0000256" key="7">
    <source>
        <dbReference type="ARBA" id="ARBA00023136"/>
    </source>
</evidence>
<sequence length="524" mass="57302">MTKNKGENIQRATIIVMLALFLSRILGFVREMIVARVYGRNYITDSFIAAFTIPDVMFYLLVGGALSSGFMPVFNSYIAKDDEDGAWKSANTFITVAIIFILIFNVLGITFAKYLVPIVASGLAKNKDALILTTKLTRIMFSAVTFTVLAGLTRGVLNSYKIFTSPSIGPVLYNVGMILGALLLGKKLGIYGISIGVVVGAIMNFAVQVPDFKRVGKRFKLELDTQNEGYKRMLRLMVPAIIGLSISQVNLVVNQNIASVLDEGSITALRYANRIMLLPLGIFAMGIATTIFPVLNTQVARGEYSEFKDTLSLGFRTVMFITIPSTIGMIVLNTPIVRLLFRTGRFTESDVKVTAFALTFYSLAVVGQSAVQIITRGFYSIQDTKTPVKIGALTVIINIVLNLIFVRSSTLAIGGIALSYSITSFINMILLYKKLSEKMHGLRINEDLKSSIKSSIASFIMGGAAFIISRVIESKLGIDSKMVQIVDVGASVAAAIIIYFAAAYVLKMPEMDYVIGTIKKKIRR</sequence>
<gene>
    <name evidence="8" type="primary">murJ</name>
    <name evidence="10" type="ORF">SAMN05443428_103132</name>
</gene>
<dbReference type="PRINTS" id="PR01806">
    <property type="entry name" value="VIRFACTRMVIN"/>
</dbReference>
<evidence type="ECO:0000313" key="10">
    <source>
        <dbReference type="EMBL" id="SKA79852.1"/>
    </source>
</evidence>
<keyword evidence="7 8" id="KW-0472">Membrane</keyword>
<dbReference type="OrthoDB" id="9804143at2"/>
<dbReference type="UniPathway" id="UPA00219"/>
<dbReference type="EMBL" id="FUYH01000003">
    <property type="protein sequence ID" value="SKA79852.1"/>
    <property type="molecule type" value="Genomic_DNA"/>
</dbReference>
<dbReference type="InterPro" id="IPR004268">
    <property type="entry name" value="MurJ"/>
</dbReference>
<dbReference type="PANTHER" id="PTHR47019">
    <property type="entry name" value="LIPID II FLIPPASE MURJ"/>
    <property type="match status" value="1"/>
</dbReference>